<accession>A0A7C9DFU9</accession>
<reference evidence="1" key="2">
    <citation type="submission" date="2020-07" db="EMBL/GenBank/DDBJ databases">
        <authorList>
            <person name="Vera ALvarez R."/>
            <person name="Arias-Moreno D.M."/>
            <person name="Jimenez-Jacinto V."/>
            <person name="Jimenez-Bremont J.F."/>
            <person name="Swaminathan K."/>
            <person name="Moose S.P."/>
            <person name="Guerrero-Gonzalez M.L."/>
            <person name="Marino-Ramirez L."/>
            <person name="Landsman D."/>
            <person name="Rodriguez-Kessler M."/>
            <person name="Delgado-Sanchez P."/>
        </authorList>
    </citation>
    <scope>NUCLEOTIDE SEQUENCE</scope>
    <source>
        <tissue evidence="1">Cladode</tissue>
    </source>
</reference>
<proteinExistence type="predicted"/>
<evidence type="ECO:0000313" key="1">
    <source>
        <dbReference type="EMBL" id="MBA4641126.1"/>
    </source>
</evidence>
<name>A0A7C9DFU9_OPUST</name>
<protein>
    <submittedName>
        <fullName evidence="1">Uncharacterized protein</fullName>
    </submittedName>
</protein>
<reference evidence="1" key="1">
    <citation type="journal article" date="2013" name="J. Plant Res.">
        <title>Effect of fungi and light on seed germination of three Opuntia species from semiarid lands of central Mexico.</title>
        <authorList>
            <person name="Delgado-Sanchez P."/>
            <person name="Jimenez-Bremont J.F."/>
            <person name="Guerrero-Gonzalez Mde L."/>
            <person name="Flores J."/>
        </authorList>
    </citation>
    <scope>NUCLEOTIDE SEQUENCE</scope>
    <source>
        <tissue evidence="1">Cladode</tissue>
    </source>
</reference>
<dbReference type="AlphaFoldDB" id="A0A7C9DFU9"/>
<dbReference type="EMBL" id="GISG01122884">
    <property type="protein sequence ID" value="MBA4641126.1"/>
    <property type="molecule type" value="Transcribed_RNA"/>
</dbReference>
<organism evidence="1">
    <name type="scientific">Opuntia streptacantha</name>
    <name type="common">Prickly pear cactus</name>
    <name type="synonym">Opuntia cardona</name>
    <dbReference type="NCBI Taxonomy" id="393608"/>
    <lineage>
        <taxon>Eukaryota</taxon>
        <taxon>Viridiplantae</taxon>
        <taxon>Streptophyta</taxon>
        <taxon>Embryophyta</taxon>
        <taxon>Tracheophyta</taxon>
        <taxon>Spermatophyta</taxon>
        <taxon>Magnoliopsida</taxon>
        <taxon>eudicotyledons</taxon>
        <taxon>Gunneridae</taxon>
        <taxon>Pentapetalae</taxon>
        <taxon>Caryophyllales</taxon>
        <taxon>Cactineae</taxon>
        <taxon>Cactaceae</taxon>
        <taxon>Opuntioideae</taxon>
        <taxon>Opuntia</taxon>
    </lineage>
</organism>
<sequence>MHVQHLNSYNFPQLHVPGCTSLTPEGVIRAATTISEGSNCLTSIKINGINNLSQQHLQALESNLPKSQDWKQRFYHKYANSSFQGVDEDPALPKPRGQVGFRLF</sequence>